<dbReference type="Pfam" id="PF01545">
    <property type="entry name" value="Cation_efflux"/>
    <property type="match status" value="1"/>
</dbReference>
<protein>
    <submittedName>
        <fullName evidence="9">Cation diffusion facilitator family transporter</fullName>
    </submittedName>
</protein>
<gene>
    <name evidence="9" type="ORF">ACFQ44_05245</name>
</gene>
<keyword evidence="10" id="KW-1185">Reference proteome</keyword>
<dbReference type="Gene3D" id="3.30.70.1350">
    <property type="entry name" value="Cation efflux protein, cytoplasmic domain"/>
    <property type="match status" value="1"/>
</dbReference>
<dbReference type="Proteomes" id="UP001597189">
    <property type="component" value="Unassembled WGS sequence"/>
</dbReference>
<evidence type="ECO:0000313" key="10">
    <source>
        <dbReference type="Proteomes" id="UP001597189"/>
    </source>
</evidence>
<reference evidence="10" key="1">
    <citation type="journal article" date="2019" name="Int. J. Syst. Evol. Microbiol.">
        <title>The Global Catalogue of Microorganisms (GCM) 10K type strain sequencing project: providing services to taxonomists for standard genome sequencing and annotation.</title>
        <authorList>
            <consortium name="The Broad Institute Genomics Platform"/>
            <consortium name="The Broad Institute Genome Sequencing Center for Infectious Disease"/>
            <person name="Wu L."/>
            <person name="Ma J."/>
        </authorList>
    </citation>
    <scope>NUCLEOTIDE SEQUENCE [LARGE SCALE GENOMIC DNA]</scope>
    <source>
        <strain evidence="10">CCM 8979</strain>
    </source>
</reference>
<dbReference type="InterPro" id="IPR058533">
    <property type="entry name" value="Cation_efflux_TM"/>
</dbReference>
<proteinExistence type="inferred from homology"/>
<feature type="transmembrane region" description="Helical" evidence="7">
    <location>
        <begin position="142"/>
        <end position="165"/>
    </location>
</feature>
<accession>A0ABW4D2X9</accession>
<organism evidence="9 10">
    <name type="scientific">Levilactobacillus lanxiensis</name>
    <dbReference type="NCBI Taxonomy" id="2799568"/>
    <lineage>
        <taxon>Bacteria</taxon>
        <taxon>Bacillati</taxon>
        <taxon>Bacillota</taxon>
        <taxon>Bacilli</taxon>
        <taxon>Lactobacillales</taxon>
        <taxon>Lactobacillaceae</taxon>
        <taxon>Levilactobacillus</taxon>
    </lineage>
</organism>
<dbReference type="SUPFAM" id="SSF160240">
    <property type="entry name" value="Cation efflux protein cytoplasmic domain-like"/>
    <property type="match status" value="1"/>
</dbReference>
<evidence type="ECO:0000256" key="5">
    <source>
        <dbReference type="ARBA" id="ARBA00022989"/>
    </source>
</evidence>
<feature type="transmembrane region" description="Helical" evidence="7">
    <location>
        <begin position="27"/>
        <end position="45"/>
    </location>
</feature>
<comment type="subcellular location">
    <subcellularLocation>
        <location evidence="1">Membrane</location>
        <topology evidence="1">Multi-pass membrane protein</topology>
    </subcellularLocation>
</comment>
<evidence type="ECO:0000259" key="8">
    <source>
        <dbReference type="Pfam" id="PF01545"/>
    </source>
</evidence>
<keyword evidence="5 7" id="KW-1133">Transmembrane helix</keyword>
<keyword evidence="6 7" id="KW-0472">Membrane</keyword>
<dbReference type="InterPro" id="IPR050291">
    <property type="entry name" value="CDF_Transporter"/>
</dbReference>
<evidence type="ECO:0000256" key="7">
    <source>
        <dbReference type="SAM" id="Phobius"/>
    </source>
</evidence>
<keyword evidence="3" id="KW-0813">Transport</keyword>
<dbReference type="RefSeq" id="WP_203643844.1">
    <property type="nucleotide sequence ID" value="NZ_BOLN01000003.1"/>
</dbReference>
<comment type="similarity">
    <text evidence="2">Belongs to the cation diffusion facilitator (CDF) transporter (TC 2.A.4) family.</text>
</comment>
<evidence type="ECO:0000256" key="1">
    <source>
        <dbReference type="ARBA" id="ARBA00004141"/>
    </source>
</evidence>
<feature type="transmembrane region" description="Helical" evidence="7">
    <location>
        <begin position="194"/>
        <end position="225"/>
    </location>
</feature>
<dbReference type="InterPro" id="IPR036837">
    <property type="entry name" value="Cation_efflux_CTD_sf"/>
</dbReference>
<evidence type="ECO:0000256" key="2">
    <source>
        <dbReference type="ARBA" id="ARBA00008114"/>
    </source>
</evidence>
<feature type="domain" description="Cation efflux protein transmembrane" evidence="8">
    <location>
        <begin position="108"/>
        <end position="239"/>
    </location>
</feature>
<name>A0ABW4D2X9_9LACO</name>
<dbReference type="NCBIfam" id="TIGR01297">
    <property type="entry name" value="CDF"/>
    <property type="match status" value="1"/>
</dbReference>
<evidence type="ECO:0000256" key="6">
    <source>
        <dbReference type="ARBA" id="ARBA00023136"/>
    </source>
</evidence>
<sequence length="322" mass="35632">MNAVHSHDWEQVQQAAVNNLRRAHHHLWTNVAAYLGLFLVEYFCAQIGHSQVLRADAFNNLSGIFSTGLLMTGLYIAAKTDDDDMWGAPISPEEQHAIGPRIQQSRFRFETIYTLIAGLVMVVIAADVVYQAAMILIQRPTYHLEAGLTAVGAGISSLILLGLWATNHHWAHVLSNSALAAAARDSWTDALTSLVTVLTILGIAWLHATWIDGVASLILGLYILWTGVKIFRNSALNLVDYFDPTLEKAYRTQIAQMPDVQSVVFLKAYYDGNLIMVSVTIAVNPQMTATTIYELTREINILMKQRFNVAATALMVVPANRL</sequence>
<dbReference type="InterPro" id="IPR002524">
    <property type="entry name" value="Cation_efflux"/>
</dbReference>
<feature type="transmembrane region" description="Helical" evidence="7">
    <location>
        <begin position="111"/>
        <end position="130"/>
    </location>
</feature>
<evidence type="ECO:0000256" key="3">
    <source>
        <dbReference type="ARBA" id="ARBA00022448"/>
    </source>
</evidence>
<feature type="transmembrane region" description="Helical" evidence="7">
    <location>
        <begin position="57"/>
        <end position="78"/>
    </location>
</feature>
<comment type="caution">
    <text evidence="9">The sequence shown here is derived from an EMBL/GenBank/DDBJ whole genome shotgun (WGS) entry which is preliminary data.</text>
</comment>
<dbReference type="PANTHER" id="PTHR43840">
    <property type="entry name" value="MITOCHONDRIAL METAL TRANSPORTER 1-RELATED"/>
    <property type="match status" value="1"/>
</dbReference>
<dbReference type="SUPFAM" id="SSF161111">
    <property type="entry name" value="Cation efflux protein transmembrane domain-like"/>
    <property type="match status" value="1"/>
</dbReference>
<dbReference type="PANTHER" id="PTHR43840:SF50">
    <property type="entry name" value="MANGANESE EFFLUX SYSTEM PROTEIN MNES"/>
    <property type="match status" value="1"/>
</dbReference>
<dbReference type="Gene3D" id="1.20.1510.10">
    <property type="entry name" value="Cation efflux protein transmembrane domain"/>
    <property type="match status" value="1"/>
</dbReference>
<dbReference type="EMBL" id="JBHTOD010000003">
    <property type="protein sequence ID" value="MFD1455095.1"/>
    <property type="molecule type" value="Genomic_DNA"/>
</dbReference>
<evidence type="ECO:0000256" key="4">
    <source>
        <dbReference type="ARBA" id="ARBA00022692"/>
    </source>
</evidence>
<dbReference type="InterPro" id="IPR027469">
    <property type="entry name" value="Cation_efflux_TMD_sf"/>
</dbReference>
<evidence type="ECO:0000313" key="9">
    <source>
        <dbReference type="EMBL" id="MFD1455095.1"/>
    </source>
</evidence>
<keyword evidence="4 7" id="KW-0812">Transmembrane</keyword>